<dbReference type="AlphaFoldDB" id="A0A8J3M4A1"/>
<comment type="caution">
    <text evidence="2">The sequence shown here is derived from an EMBL/GenBank/DDBJ whole genome shotgun (WGS) entry which is preliminary data.</text>
</comment>
<dbReference type="Proteomes" id="UP000617531">
    <property type="component" value="Unassembled WGS sequence"/>
</dbReference>
<reference evidence="2" key="2">
    <citation type="submission" date="2020-09" db="EMBL/GenBank/DDBJ databases">
        <authorList>
            <person name="Sun Q."/>
            <person name="Zhou Y."/>
        </authorList>
    </citation>
    <scope>NUCLEOTIDE SEQUENCE</scope>
    <source>
        <strain evidence="2">CGMCC 1.16548</strain>
    </source>
</reference>
<feature type="signal peptide" evidence="1">
    <location>
        <begin position="1"/>
        <end position="21"/>
    </location>
</feature>
<reference evidence="2" key="1">
    <citation type="journal article" date="2014" name="Int. J. Syst. Evol. Microbiol.">
        <title>Complete genome sequence of Corynebacterium casei LMG S-19264T (=DSM 44701T), isolated from a smear-ripened cheese.</title>
        <authorList>
            <consortium name="US DOE Joint Genome Institute (JGI-PGF)"/>
            <person name="Walter F."/>
            <person name="Albersmeier A."/>
            <person name="Kalinowski J."/>
            <person name="Ruckert C."/>
        </authorList>
    </citation>
    <scope>NUCLEOTIDE SEQUENCE</scope>
    <source>
        <strain evidence="2">CGMCC 1.16548</strain>
    </source>
</reference>
<dbReference type="PROSITE" id="PS51257">
    <property type="entry name" value="PROKAR_LIPOPROTEIN"/>
    <property type="match status" value="1"/>
</dbReference>
<evidence type="ECO:0000256" key="1">
    <source>
        <dbReference type="SAM" id="SignalP"/>
    </source>
</evidence>
<dbReference type="RefSeq" id="WP_191284271.1">
    <property type="nucleotide sequence ID" value="NZ_BNAI01000011.1"/>
</dbReference>
<organism evidence="2 3">
    <name type="scientific">Pseudolysinimonas yzui</name>
    <dbReference type="NCBI Taxonomy" id="2708254"/>
    <lineage>
        <taxon>Bacteria</taxon>
        <taxon>Bacillati</taxon>
        <taxon>Actinomycetota</taxon>
        <taxon>Actinomycetes</taxon>
        <taxon>Micrococcales</taxon>
        <taxon>Microbacteriaceae</taxon>
        <taxon>Pseudolysinimonas</taxon>
    </lineage>
</organism>
<keyword evidence="1" id="KW-0732">Signal</keyword>
<name>A0A8J3M4A1_9MICO</name>
<protein>
    <recommendedName>
        <fullName evidence="4">Septum formation-related domain-containing protein</fullName>
    </recommendedName>
</protein>
<gene>
    <name evidence="2" type="ORF">GCM10011600_29120</name>
</gene>
<dbReference type="EMBL" id="BNAI01000011">
    <property type="protein sequence ID" value="GHF26285.1"/>
    <property type="molecule type" value="Genomic_DNA"/>
</dbReference>
<proteinExistence type="predicted"/>
<evidence type="ECO:0000313" key="2">
    <source>
        <dbReference type="EMBL" id="GHF26285.1"/>
    </source>
</evidence>
<feature type="chain" id="PRO_5038711020" description="Septum formation-related domain-containing protein" evidence="1">
    <location>
        <begin position="22"/>
        <end position="321"/>
    </location>
</feature>
<accession>A0A8J3M4A1</accession>
<sequence>MIGTFRVALAALALTSLATLTACVSAPDSSTDWSVEIYYQDLEPGACLAASLDADALPTDGFDPNAYYFEVVDCDRLHLAQVVGVVDIPAAPEWSEYGTTDGPAIAESDEWVTGVCRAYELFVAAHLAAVDPAEELQVSINYATIGDPRLGACIAHEPGFTPMEAVVDIAAMMVTANEVVLGDDVPAFAEGWFDATGEGGPISWDELDEGACVSEFLSPDEDTYPVVACSEPHAAQFLRWVPMPADWDGAYLGDAEAAAVVETQCATFQAAIAERPDLVTGVIVEASSVNAEYVVDEVLLAQCWARVADGSSLTVDLAPLL</sequence>
<evidence type="ECO:0008006" key="4">
    <source>
        <dbReference type="Google" id="ProtNLM"/>
    </source>
</evidence>
<evidence type="ECO:0000313" key="3">
    <source>
        <dbReference type="Proteomes" id="UP000617531"/>
    </source>
</evidence>
<keyword evidence="3" id="KW-1185">Reference proteome</keyword>